<accession>A0A3P7TNE2</accession>
<proteinExistence type="predicted"/>
<reference evidence="2 3" key="1">
    <citation type="submission" date="2018-11" db="EMBL/GenBank/DDBJ databases">
        <authorList>
            <consortium name="Pathogen Informatics"/>
        </authorList>
    </citation>
    <scope>NUCLEOTIDE SEQUENCE [LARGE SCALE GENOMIC DNA]</scope>
    <source>
        <strain evidence="2 3">MHpl1</strain>
    </source>
</reference>
<gene>
    <name evidence="2" type="ORF">HPLM_LOCUS1690</name>
</gene>
<sequence length="63" mass="7042">MRMIVLKIQSNGKPVNSYSTVFRYTGRCRIWPNSTASTETQSGTLTTPPPGFIHQTQREGIAE</sequence>
<dbReference type="Proteomes" id="UP000268014">
    <property type="component" value="Unassembled WGS sequence"/>
</dbReference>
<dbReference type="AlphaFoldDB" id="A0A3P7TNE2"/>
<feature type="compositionally biased region" description="Polar residues" evidence="1">
    <location>
        <begin position="33"/>
        <end position="46"/>
    </location>
</feature>
<evidence type="ECO:0000313" key="3">
    <source>
        <dbReference type="Proteomes" id="UP000268014"/>
    </source>
</evidence>
<protein>
    <submittedName>
        <fullName evidence="2">Uncharacterized protein</fullName>
    </submittedName>
</protein>
<evidence type="ECO:0000313" key="2">
    <source>
        <dbReference type="EMBL" id="VDO10847.1"/>
    </source>
</evidence>
<organism evidence="2 3">
    <name type="scientific">Haemonchus placei</name>
    <name type="common">Barber's pole worm</name>
    <dbReference type="NCBI Taxonomy" id="6290"/>
    <lineage>
        <taxon>Eukaryota</taxon>
        <taxon>Metazoa</taxon>
        <taxon>Ecdysozoa</taxon>
        <taxon>Nematoda</taxon>
        <taxon>Chromadorea</taxon>
        <taxon>Rhabditida</taxon>
        <taxon>Rhabditina</taxon>
        <taxon>Rhabditomorpha</taxon>
        <taxon>Strongyloidea</taxon>
        <taxon>Trichostrongylidae</taxon>
        <taxon>Haemonchus</taxon>
    </lineage>
</organism>
<dbReference type="EMBL" id="UZAF01002487">
    <property type="protein sequence ID" value="VDO10847.1"/>
    <property type="molecule type" value="Genomic_DNA"/>
</dbReference>
<evidence type="ECO:0000256" key="1">
    <source>
        <dbReference type="SAM" id="MobiDB-lite"/>
    </source>
</evidence>
<feature type="region of interest" description="Disordered" evidence="1">
    <location>
        <begin position="33"/>
        <end position="63"/>
    </location>
</feature>
<keyword evidence="3" id="KW-1185">Reference proteome</keyword>
<name>A0A3P7TNE2_HAEPC</name>